<dbReference type="Proteomes" id="UP000756921">
    <property type="component" value="Unassembled WGS sequence"/>
</dbReference>
<name>A0A9P6GQ00_9PLEO</name>
<reference evidence="1" key="1">
    <citation type="journal article" date="2020" name="Mol. Plant Microbe Interact.">
        <title>Genome Sequence of the Biocontrol Agent Coniothyrium minitans strain Conio (IMI 134523).</title>
        <authorList>
            <person name="Patel D."/>
            <person name="Shittu T.A."/>
            <person name="Baroncelli R."/>
            <person name="Muthumeenakshi S."/>
            <person name="Osborne T.H."/>
            <person name="Janganan T.K."/>
            <person name="Sreenivasaprasad S."/>
        </authorList>
    </citation>
    <scope>NUCLEOTIDE SEQUENCE</scope>
    <source>
        <strain evidence="1">Conio</strain>
    </source>
</reference>
<accession>A0A9P6GQ00</accession>
<evidence type="ECO:0000313" key="1">
    <source>
        <dbReference type="EMBL" id="KAF9738395.1"/>
    </source>
</evidence>
<evidence type="ECO:0000313" key="2">
    <source>
        <dbReference type="Proteomes" id="UP000756921"/>
    </source>
</evidence>
<sequence length="129" mass="14514">MHLPAWPASTGKSPIARTVPHRYFDKRYLVASIFFSRAGGDVSHAGKFVTNIAVQLAHNVAAWRINTMIEYGENDNVEIIVRLLAVARSLERFQLQVIVTSRRVVPIRKGFGQITHANSRPAYDTAREK</sequence>
<dbReference type="AlphaFoldDB" id="A0A9P6GQ00"/>
<dbReference type="OrthoDB" id="674604at2759"/>
<protein>
    <submittedName>
        <fullName evidence="1">Vegetative incompatibility protein HET-E-1</fullName>
    </submittedName>
</protein>
<comment type="caution">
    <text evidence="1">The sequence shown here is derived from an EMBL/GenBank/DDBJ whole genome shotgun (WGS) entry which is preliminary data.</text>
</comment>
<gene>
    <name evidence="1" type="ORF">PMIN01_03678</name>
</gene>
<proteinExistence type="predicted"/>
<dbReference type="EMBL" id="WJXW01000003">
    <property type="protein sequence ID" value="KAF9738395.1"/>
    <property type="molecule type" value="Genomic_DNA"/>
</dbReference>
<organism evidence="1 2">
    <name type="scientific">Paraphaeosphaeria minitans</name>
    <dbReference type="NCBI Taxonomy" id="565426"/>
    <lineage>
        <taxon>Eukaryota</taxon>
        <taxon>Fungi</taxon>
        <taxon>Dikarya</taxon>
        <taxon>Ascomycota</taxon>
        <taxon>Pezizomycotina</taxon>
        <taxon>Dothideomycetes</taxon>
        <taxon>Pleosporomycetidae</taxon>
        <taxon>Pleosporales</taxon>
        <taxon>Massarineae</taxon>
        <taxon>Didymosphaeriaceae</taxon>
        <taxon>Paraphaeosphaeria</taxon>
    </lineage>
</organism>
<keyword evidence="2" id="KW-1185">Reference proteome</keyword>